<dbReference type="GO" id="GO:0006506">
    <property type="term" value="P:GPI anchor biosynthetic process"/>
    <property type="evidence" value="ECO:0007669"/>
    <property type="project" value="UniProtKB-KW"/>
</dbReference>
<keyword evidence="7" id="KW-0333">Golgi apparatus</keyword>
<organism evidence="8">
    <name type="scientific">Zea mays</name>
    <name type="common">Maize</name>
    <dbReference type="NCBI Taxonomy" id="4577"/>
    <lineage>
        <taxon>Eukaryota</taxon>
        <taxon>Viridiplantae</taxon>
        <taxon>Streptophyta</taxon>
        <taxon>Embryophyta</taxon>
        <taxon>Tracheophyta</taxon>
        <taxon>Spermatophyta</taxon>
        <taxon>Magnoliopsida</taxon>
        <taxon>Liliopsida</taxon>
        <taxon>Poales</taxon>
        <taxon>Poaceae</taxon>
        <taxon>PACMAD clade</taxon>
        <taxon>Panicoideae</taxon>
        <taxon>Andropogonodae</taxon>
        <taxon>Andropogoneae</taxon>
        <taxon>Tripsacinae</taxon>
        <taxon>Zea</taxon>
    </lineage>
</organism>
<evidence type="ECO:0000256" key="1">
    <source>
        <dbReference type="ARBA" id="ARBA00004127"/>
    </source>
</evidence>
<dbReference type="Pfam" id="PF04080">
    <property type="entry name" value="Per1"/>
    <property type="match status" value="1"/>
</dbReference>
<feature type="transmembrane region" description="Helical" evidence="7">
    <location>
        <begin position="111"/>
        <end position="129"/>
    </location>
</feature>
<evidence type="ECO:0000256" key="4">
    <source>
        <dbReference type="ARBA" id="ARBA00022729"/>
    </source>
</evidence>
<feature type="transmembrane region" description="Helical" evidence="7">
    <location>
        <begin position="76"/>
        <end position="99"/>
    </location>
</feature>
<feature type="transmembrane region" description="Helical" evidence="7">
    <location>
        <begin position="45"/>
        <end position="64"/>
    </location>
</feature>
<dbReference type="GO" id="GO:0000139">
    <property type="term" value="C:Golgi membrane"/>
    <property type="evidence" value="ECO:0007669"/>
    <property type="project" value="UniProtKB-SubCell"/>
</dbReference>
<keyword evidence="2 7" id="KW-0337">GPI-anchor biosynthesis</keyword>
<keyword evidence="4" id="KW-0732">Signal</keyword>
<proteinExistence type="inferred from homology"/>
<accession>A0A1D6J8F0</accession>
<dbReference type="EMBL" id="CM000786">
    <property type="protein sequence ID" value="AQK44192.1"/>
    <property type="molecule type" value="Genomic_DNA"/>
</dbReference>
<dbReference type="InterPro" id="IPR007217">
    <property type="entry name" value="Per1-like"/>
</dbReference>
<evidence type="ECO:0000313" key="8">
    <source>
        <dbReference type="EMBL" id="AQK44192.1"/>
    </source>
</evidence>
<keyword evidence="6 7" id="KW-0472">Membrane</keyword>
<dbReference type="PANTHER" id="PTHR13148:SF0">
    <property type="entry name" value="POST-GPI ATTACHMENT TO PROTEINS FACTOR 3"/>
    <property type="match status" value="1"/>
</dbReference>
<feature type="transmembrane region" description="Helical" evidence="7">
    <location>
        <begin position="167"/>
        <end position="189"/>
    </location>
</feature>
<gene>
    <name evidence="8" type="ORF">ZEAMMB73_Zm00001d025658</name>
</gene>
<dbReference type="AlphaFoldDB" id="A0A1D6J8F0"/>
<name>A0A1D6J8F0_MAIZE</name>
<keyword evidence="5 7" id="KW-1133">Transmembrane helix</keyword>
<evidence type="ECO:0000256" key="5">
    <source>
        <dbReference type="ARBA" id="ARBA00022989"/>
    </source>
</evidence>
<protein>
    <recommendedName>
        <fullName evidence="7">Post-GPI attachment to proteins factor 3</fullName>
    </recommendedName>
</protein>
<evidence type="ECO:0000256" key="6">
    <source>
        <dbReference type="ARBA" id="ARBA00023136"/>
    </source>
</evidence>
<feature type="transmembrane region" description="Helical" evidence="7">
    <location>
        <begin position="196"/>
        <end position="214"/>
    </location>
</feature>
<sequence length="260" mass="30162">MMQREGERQSLGLSPVKYHGKWPFLRVSVFQVCLVLEPLSTALSAVNLLMHFTGWLSFFLLVNYKLPLRPQTKRTYYEYTSLWHIYAILSMNAWFWSSIFHTRDIELTEKLDYSSAVALLGYSLILSLLRAFNVKDEASRVMFAAPILAFVTTHILYLNFYELDYGWNMKVCVVMAAVQLLTWAVWAGVSRHPSRLKLWTVVFGGALVMLLELYDFPPYMGFADAHSLWHASTIPLTYLWWSFIKDDAKFRTSTLSKKAK</sequence>
<dbReference type="PANTHER" id="PTHR13148">
    <property type="entry name" value="PER1-RELATED"/>
    <property type="match status" value="1"/>
</dbReference>
<evidence type="ECO:0000256" key="3">
    <source>
        <dbReference type="ARBA" id="ARBA00022692"/>
    </source>
</evidence>
<comment type="function">
    <text evidence="7">Involved in the lipid remodeling steps of GPI-anchor maturation.</text>
</comment>
<evidence type="ECO:0000256" key="7">
    <source>
        <dbReference type="RuleBase" id="RU365066"/>
    </source>
</evidence>
<reference evidence="8" key="1">
    <citation type="submission" date="2015-12" db="EMBL/GenBank/DDBJ databases">
        <title>Update maize B73 reference genome by single molecule sequencing technologies.</title>
        <authorList>
            <consortium name="Maize Genome Sequencing Project"/>
            <person name="Ware D."/>
        </authorList>
    </citation>
    <scope>NUCLEOTIDE SEQUENCE</scope>
    <source>
        <tissue evidence="8">Seedling</tissue>
    </source>
</reference>
<evidence type="ECO:0000256" key="2">
    <source>
        <dbReference type="ARBA" id="ARBA00022502"/>
    </source>
</evidence>
<keyword evidence="3 7" id="KW-0812">Transmembrane</keyword>
<feature type="transmembrane region" description="Helical" evidence="7">
    <location>
        <begin position="226"/>
        <end position="244"/>
    </location>
</feature>
<comment type="subcellular location">
    <subcellularLocation>
        <location evidence="1">Endomembrane system</location>
        <topology evidence="1">Multi-pass membrane protein</topology>
    </subcellularLocation>
    <subcellularLocation>
        <location evidence="7">Golgi apparatus membrane</location>
        <topology evidence="7">Multi-pass membrane protein</topology>
    </subcellularLocation>
</comment>
<dbReference type="ExpressionAtlas" id="A0A1D6J8F0">
    <property type="expression patterns" value="baseline and differential"/>
</dbReference>
<comment type="similarity">
    <text evidence="7">Belongs to the PGAP3 family.</text>
</comment>
<feature type="transmembrane region" description="Helical" evidence="7">
    <location>
        <begin position="141"/>
        <end position="161"/>
    </location>
</feature>